<evidence type="ECO:0000256" key="6">
    <source>
        <dbReference type="SAM" id="Phobius"/>
    </source>
</evidence>
<evidence type="ECO:0000313" key="11">
    <source>
        <dbReference type="Proteomes" id="UP000240624"/>
    </source>
</evidence>
<evidence type="ECO:0000256" key="3">
    <source>
        <dbReference type="ARBA" id="ARBA00023002"/>
    </source>
</evidence>
<keyword evidence="3 9" id="KW-0560">Oxidoreductase</keyword>
<dbReference type="InterPro" id="IPR017900">
    <property type="entry name" value="4Fe4S_Fe_S_CS"/>
</dbReference>
<dbReference type="Proteomes" id="UP000240624">
    <property type="component" value="Unassembled WGS sequence"/>
</dbReference>
<reference evidence="8 11" key="2">
    <citation type="submission" date="2018-03" db="EMBL/GenBank/DDBJ databases">
        <title>Genomic Encyclopedia of Archaeal and Bacterial Type Strains, Phase II (KMG-II): from individual species to whole genera.</title>
        <authorList>
            <person name="Goeker M."/>
        </authorList>
    </citation>
    <scope>NUCLEOTIDE SEQUENCE [LARGE SCALE GENOMIC DNA]</scope>
    <source>
        <strain evidence="8 11">DSM 29956</strain>
    </source>
</reference>
<feature type="domain" description="4Fe-4S ferredoxin-type" evidence="7">
    <location>
        <begin position="98"/>
        <end position="127"/>
    </location>
</feature>
<dbReference type="EMBL" id="PYGB01000016">
    <property type="protein sequence ID" value="PSK81363.1"/>
    <property type="molecule type" value="Genomic_DNA"/>
</dbReference>
<dbReference type="Gene3D" id="3.50.50.60">
    <property type="entry name" value="FAD/NAD(P)-binding domain"/>
    <property type="match status" value="2"/>
</dbReference>
<dbReference type="PROSITE" id="PS51379">
    <property type="entry name" value="4FE4S_FER_2"/>
    <property type="match status" value="2"/>
</dbReference>
<dbReference type="Pfam" id="PF13237">
    <property type="entry name" value="Fer4_10"/>
    <property type="match status" value="1"/>
</dbReference>
<dbReference type="PRINTS" id="PR00368">
    <property type="entry name" value="FADPNR"/>
</dbReference>
<dbReference type="InterPro" id="IPR036188">
    <property type="entry name" value="FAD/NAD-bd_sf"/>
</dbReference>
<evidence type="ECO:0000256" key="1">
    <source>
        <dbReference type="ARBA" id="ARBA00022630"/>
    </source>
</evidence>
<evidence type="ECO:0000259" key="7">
    <source>
        <dbReference type="PROSITE" id="PS51379"/>
    </source>
</evidence>
<evidence type="ECO:0000313" key="8">
    <source>
        <dbReference type="EMBL" id="PSK81363.1"/>
    </source>
</evidence>
<dbReference type="Gene3D" id="3.30.70.20">
    <property type="match status" value="2"/>
</dbReference>
<accession>A0A1X7A4E6</accession>
<dbReference type="PRINTS" id="PR00469">
    <property type="entry name" value="PNDRDTASEII"/>
</dbReference>
<proteinExistence type="predicted"/>
<keyword evidence="5" id="KW-0411">Iron-sulfur</keyword>
<evidence type="ECO:0000256" key="5">
    <source>
        <dbReference type="ARBA" id="ARBA00023014"/>
    </source>
</evidence>
<keyword evidence="1" id="KW-0285">Flavoprotein</keyword>
<dbReference type="EMBL" id="FWFY01000018">
    <property type="protein sequence ID" value="SLN70219.1"/>
    <property type="molecule type" value="Genomic_DNA"/>
</dbReference>
<dbReference type="Proteomes" id="UP000193495">
    <property type="component" value="Unassembled WGS sequence"/>
</dbReference>
<sequence length="451" mass="47997">MPRLMSWASGRIEQRNGPLIDTTFLIYAVPLALVWVVFVVLRRQGERRALAKKQEAQAAGLTQPASLHPDIDANMCIGCGACVRACPEGQILGLVNGKAELVEPANCIGHGACAAACPMDAISLVFGTAERGVDIPEVGPDFQTNVPGIYIAGELGGMGLIRNAIEQGRQAIGEIAKQKPQAPEGGVDVVIVGAGPAGFAAGLGAKQHGLKHVILEQESFGGTVSHFPRGKLVMTAPVTLPIYGKANFRETTKEKLMEFWTEVLEDTGLEINYEERVTDIAPEGEGFVVTSTKGTYRTRAVLLTIGRRGTPRKLGVEGEEQSKVVYRLIDPEQYQGQSVLVVGGGDSAIEAATSIADLPDTDVTLSYRSAAFSRVKPKNRKRLEEAEAAKRLDVILSSNVKAIGETHVEIEQSGETTSRPNDAVIVCAGGILPTPFLKSIGITIETKHGTA</sequence>
<dbReference type="SUPFAM" id="SSF54862">
    <property type="entry name" value="4Fe-4S ferredoxins"/>
    <property type="match status" value="1"/>
</dbReference>
<dbReference type="InterPro" id="IPR050097">
    <property type="entry name" value="Ferredoxin-NADP_redctase_2"/>
</dbReference>
<dbReference type="GO" id="GO:0046872">
    <property type="term" value="F:metal ion binding"/>
    <property type="evidence" value="ECO:0007669"/>
    <property type="project" value="UniProtKB-KW"/>
</dbReference>
<evidence type="ECO:0000256" key="2">
    <source>
        <dbReference type="ARBA" id="ARBA00022723"/>
    </source>
</evidence>
<keyword evidence="6" id="KW-0812">Transmembrane</keyword>
<keyword evidence="4" id="KW-0408">Iron</keyword>
<name>A0A1X7A4E6_9RHOB</name>
<feature type="transmembrane region" description="Helical" evidence="6">
    <location>
        <begin position="24"/>
        <end position="41"/>
    </location>
</feature>
<dbReference type="PANTHER" id="PTHR48105">
    <property type="entry name" value="THIOREDOXIN REDUCTASE 1-RELATED-RELATED"/>
    <property type="match status" value="1"/>
</dbReference>
<dbReference type="GO" id="GO:0051536">
    <property type="term" value="F:iron-sulfur cluster binding"/>
    <property type="evidence" value="ECO:0007669"/>
    <property type="project" value="UniProtKB-KW"/>
</dbReference>
<dbReference type="Pfam" id="PF13738">
    <property type="entry name" value="Pyr_redox_3"/>
    <property type="match status" value="1"/>
</dbReference>
<keyword evidence="6" id="KW-0472">Membrane</keyword>
<dbReference type="AlphaFoldDB" id="A0A1X7A4E6"/>
<reference evidence="9 10" key="1">
    <citation type="submission" date="2017-03" db="EMBL/GenBank/DDBJ databases">
        <authorList>
            <person name="Afonso C.L."/>
            <person name="Miller P.J."/>
            <person name="Scott M.A."/>
            <person name="Spackman E."/>
            <person name="Goraichik I."/>
            <person name="Dimitrov K.M."/>
            <person name="Suarez D.L."/>
            <person name="Swayne D.E."/>
        </authorList>
    </citation>
    <scope>NUCLEOTIDE SEQUENCE [LARGE SCALE GENOMIC DNA]</scope>
    <source>
        <strain evidence="9 10">CECT 8367</strain>
    </source>
</reference>
<dbReference type="PROSITE" id="PS00198">
    <property type="entry name" value="4FE4S_FER_1"/>
    <property type="match status" value="1"/>
</dbReference>
<dbReference type="InterPro" id="IPR017896">
    <property type="entry name" value="4Fe4S_Fe-S-bd"/>
</dbReference>
<keyword evidence="11" id="KW-1185">Reference proteome</keyword>
<dbReference type="GO" id="GO:0004324">
    <property type="term" value="F:ferredoxin-NADP+ reductase activity"/>
    <property type="evidence" value="ECO:0007669"/>
    <property type="project" value="UniProtKB-EC"/>
</dbReference>
<organism evidence="9 10">
    <name type="scientific">Limimaricola soesokkakensis</name>
    <dbReference type="NCBI Taxonomy" id="1343159"/>
    <lineage>
        <taxon>Bacteria</taxon>
        <taxon>Pseudomonadati</taxon>
        <taxon>Pseudomonadota</taxon>
        <taxon>Alphaproteobacteria</taxon>
        <taxon>Rhodobacterales</taxon>
        <taxon>Paracoccaceae</taxon>
        <taxon>Limimaricola</taxon>
    </lineage>
</organism>
<evidence type="ECO:0000256" key="4">
    <source>
        <dbReference type="ARBA" id="ARBA00023004"/>
    </source>
</evidence>
<keyword evidence="2" id="KW-0479">Metal-binding</keyword>
<gene>
    <name evidence="8" type="ORF">CLV79_11617</name>
    <name evidence="9" type="ORF">LOS8367_03532</name>
</gene>
<evidence type="ECO:0000313" key="9">
    <source>
        <dbReference type="EMBL" id="SLN70219.1"/>
    </source>
</evidence>
<protein>
    <submittedName>
        <fullName evidence="9">Ferredoxin--NADP reductase</fullName>
        <ecNumber evidence="9">1.18.1.2</ecNumber>
    </submittedName>
    <submittedName>
        <fullName evidence="8">Thioredoxin reductase</fullName>
    </submittedName>
</protein>
<dbReference type="SUPFAM" id="SSF51905">
    <property type="entry name" value="FAD/NAD(P)-binding domain"/>
    <property type="match status" value="3"/>
</dbReference>
<evidence type="ECO:0000313" key="10">
    <source>
        <dbReference type="Proteomes" id="UP000193495"/>
    </source>
</evidence>
<keyword evidence="6" id="KW-1133">Transmembrane helix</keyword>
<feature type="domain" description="4Fe-4S ferredoxin-type" evidence="7">
    <location>
        <begin position="67"/>
        <end position="97"/>
    </location>
</feature>
<dbReference type="EC" id="1.18.1.2" evidence="9"/>